<dbReference type="SFLD" id="SFLDS00005">
    <property type="entry name" value="Isoprenoid_Synthase_Type_I"/>
    <property type="match status" value="1"/>
</dbReference>
<gene>
    <name evidence="7" type="ORF">JIV24_02935</name>
</gene>
<dbReference type="SFLD" id="SFLDG01017">
    <property type="entry name" value="Polyprenyl_Transferase_Like"/>
    <property type="match status" value="1"/>
</dbReference>
<dbReference type="SUPFAM" id="SSF48576">
    <property type="entry name" value="Terpenoid synthases"/>
    <property type="match status" value="1"/>
</dbReference>
<dbReference type="Proteomes" id="UP000605676">
    <property type="component" value="Unassembled WGS sequence"/>
</dbReference>
<organism evidence="7 8">
    <name type="scientific">Carboxylicivirga marina</name>
    <dbReference type="NCBI Taxonomy" id="2800988"/>
    <lineage>
        <taxon>Bacteria</taxon>
        <taxon>Pseudomonadati</taxon>
        <taxon>Bacteroidota</taxon>
        <taxon>Bacteroidia</taxon>
        <taxon>Marinilabiliales</taxon>
        <taxon>Marinilabiliaceae</taxon>
        <taxon>Carboxylicivirga</taxon>
    </lineage>
</organism>
<dbReference type="PANTHER" id="PTHR12001">
    <property type="entry name" value="GERANYLGERANYL PYROPHOSPHATE SYNTHASE"/>
    <property type="match status" value="1"/>
</dbReference>
<keyword evidence="4" id="KW-0479">Metal-binding</keyword>
<dbReference type="InterPro" id="IPR033749">
    <property type="entry name" value="Polyprenyl_synt_CS"/>
</dbReference>
<dbReference type="RefSeq" id="WP_200463509.1">
    <property type="nucleotide sequence ID" value="NZ_JAENRR010000004.1"/>
</dbReference>
<evidence type="ECO:0000256" key="6">
    <source>
        <dbReference type="RuleBase" id="RU004466"/>
    </source>
</evidence>
<dbReference type="CDD" id="cd00685">
    <property type="entry name" value="Trans_IPPS_HT"/>
    <property type="match status" value="1"/>
</dbReference>
<reference evidence="7 8" key="1">
    <citation type="submission" date="2021-01" db="EMBL/GenBank/DDBJ databases">
        <title>Carboxyliciviraga sp.nov., isolated from coastal sediments.</title>
        <authorList>
            <person name="Lu D."/>
            <person name="Zhang T."/>
        </authorList>
    </citation>
    <scope>NUCLEOTIDE SEQUENCE [LARGE SCALE GENOMIC DNA]</scope>
    <source>
        <strain evidence="7 8">N1Y132</strain>
    </source>
</reference>
<dbReference type="EMBL" id="JAENRR010000004">
    <property type="protein sequence ID" value="MBK3516280.1"/>
    <property type="molecule type" value="Genomic_DNA"/>
</dbReference>
<evidence type="ECO:0000256" key="2">
    <source>
        <dbReference type="ARBA" id="ARBA00006706"/>
    </source>
</evidence>
<comment type="cofactor">
    <cofactor evidence="1">
        <name>Mg(2+)</name>
        <dbReference type="ChEBI" id="CHEBI:18420"/>
    </cofactor>
</comment>
<dbReference type="PROSITE" id="PS00444">
    <property type="entry name" value="POLYPRENYL_SYNTHASE_2"/>
    <property type="match status" value="1"/>
</dbReference>
<keyword evidence="8" id="KW-1185">Reference proteome</keyword>
<evidence type="ECO:0000313" key="7">
    <source>
        <dbReference type="EMBL" id="MBK3516280.1"/>
    </source>
</evidence>
<protein>
    <submittedName>
        <fullName evidence="7">Polyprenyl synthetase family protein</fullName>
    </submittedName>
</protein>
<keyword evidence="5" id="KW-0460">Magnesium</keyword>
<evidence type="ECO:0000256" key="3">
    <source>
        <dbReference type="ARBA" id="ARBA00022679"/>
    </source>
</evidence>
<comment type="similarity">
    <text evidence="2 6">Belongs to the FPP/GGPP synthase family.</text>
</comment>
<dbReference type="PANTHER" id="PTHR12001:SF85">
    <property type="entry name" value="SHORT CHAIN ISOPRENYL DIPHOSPHATE SYNTHASE"/>
    <property type="match status" value="1"/>
</dbReference>
<evidence type="ECO:0000256" key="1">
    <source>
        <dbReference type="ARBA" id="ARBA00001946"/>
    </source>
</evidence>
<evidence type="ECO:0000313" key="8">
    <source>
        <dbReference type="Proteomes" id="UP000605676"/>
    </source>
</evidence>
<comment type="caution">
    <text evidence="7">The sequence shown here is derived from an EMBL/GenBank/DDBJ whole genome shotgun (WGS) entry which is preliminary data.</text>
</comment>
<dbReference type="Pfam" id="PF00348">
    <property type="entry name" value="polyprenyl_synt"/>
    <property type="match status" value="1"/>
</dbReference>
<dbReference type="InterPro" id="IPR008949">
    <property type="entry name" value="Isoprenoid_synthase_dom_sf"/>
</dbReference>
<proteinExistence type="inferred from homology"/>
<accession>A0ABS1HF28</accession>
<name>A0ABS1HF28_9BACT</name>
<keyword evidence="3 6" id="KW-0808">Transferase</keyword>
<dbReference type="Gene3D" id="1.10.600.10">
    <property type="entry name" value="Farnesyl Diphosphate Synthase"/>
    <property type="match status" value="1"/>
</dbReference>
<sequence length="324" mass="36834">MYTISDLQKLVEQELEKQQFVVEPKGLYEPIEYVMAMGGKRIRPTLCLSACYLFNDDIKKAMKPGISLEIFHNFTLLHDDIMDNADVRRNQPTVHKKWDENTGILSGDAMLIKAYQYAAEIDGQHLKKVLDLFSQTAIEVCEGQQYDMEFETRHDVKVDDYLTMIRLKTAVLLAASLKTGAIIGGASDKDADLLYEFGENIGLAFQLQDDFLDVYGNIETFGKAIGGDIVANKKTFLLLNALQLASGSLHKELLTWINAVDFNAHEKIEAVRKIYNSLKVDELAKEKMNFYFEKAIASLNEVKGRESMKEELREFAVKLIQRSR</sequence>
<evidence type="ECO:0000256" key="5">
    <source>
        <dbReference type="ARBA" id="ARBA00022842"/>
    </source>
</evidence>
<evidence type="ECO:0000256" key="4">
    <source>
        <dbReference type="ARBA" id="ARBA00022723"/>
    </source>
</evidence>
<dbReference type="InterPro" id="IPR000092">
    <property type="entry name" value="Polyprenyl_synt"/>
</dbReference>